<protein>
    <submittedName>
        <fullName evidence="1">Uncharacterized protein</fullName>
    </submittedName>
</protein>
<evidence type="ECO:0000313" key="1">
    <source>
        <dbReference type="EMBL" id="RNA44119.1"/>
    </source>
</evidence>
<dbReference type="Proteomes" id="UP000276133">
    <property type="component" value="Unassembled WGS sequence"/>
</dbReference>
<name>A0A3M7T859_BRAPC</name>
<accession>A0A3M7T859</accession>
<reference evidence="1 2" key="1">
    <citation type="journal article" date="2018" name="Sci. Rep.">
        <title>Genomic signatures of local adaptation to the degree of environmental predictability in rotifers.</title>
        <authorList>
            <person name="Franch-Gras L."/>
            <person name="Hahn C."/>
            <person name="Garcia-Roger E.M."/>
            <person name="Carmona M.J."/>
            <person name="Serra M."/>
            <person name="Gomez A."/>
        </authorList>
    </citation>
    <scope>NUCLEOTIDE SEQUENCE [LARGE SCALE GENOMIC DNA]</scope>
    <source>
        <strain evidence="1">HYR1</strain>
    </source>
</reference>
<keyword evidence="2" id="KW-1185">Reference proteome</keyword>
<organism evidence="1 2">
    <name type="scientific">Brachionus plicatilis</name>
    <name type="common">Marine rotifer</name>
    <name type="synonym">Brachionus muelleri</name>
    <dbReference type="NCBI Taxonomy" id="10195"/>
    <lineage>
        <taxon>Eukaryota</taxon>
        <taxon>Metazoa</taxon>
        <taxon>Spiralia</taxon>
        <taxon>Gnathifera</taxon>
        <taxon>Rotifera</taxon>
        <taxon>Eurotatoria</taxon>
        <taxon>Monogononta</taxon>
        <taxon>Pseudotrocha</taxon>
        <taxon>Ploima</taxon>
        <taxon>Brachionidae</taxon>
        <taxon>Brachionus</taxon>
    </lineage>
</organism>
<gene>
    <name evidence="1" type="ORF">BpHYR1_040878</name>
</gene>
<proteinExistence type="predicted"/>
<dbReference type="EMBL" id="REGN01000148">
    <property type="protein sequence ID" value="RNA44119.1"/>
    <property type="molecule type" value="Genomic_DNA"/>
</dbReference>
<dbReference type="AlphaFoldDB" id="A0A3M7T859"/>
<comment type="caution">
    <text evidence="1">The sequence shown here is derived from an EMBL/GenBank/DDBJ whole genome shotgun (WGS) entry which is preliminary data.</text>
</comment>
<sequence length="92" mass="10806">MNFPTPSLNKKIWALFLENITYSSNFLLTLDHRALISTIKSNIKFRVLQDYRLEYNAKLREHLLMFAGLLIGLLSNRVDFLVRTEHNCSYCP</sequence>
<evidence type="ECO:0000313" key="2">
    <source>
        <dbReference type="Proteomes" id="UP000276133"/>
    </source>
</evidence>